<gene>
    <name evidence="1" type="ORF">EAI_05057</name>
</gene>
<name>E2BHU5_HARSA</name>
<evidence type="ECO:0008006" key="3">
    <source>
        <dbReference type="Google" id="ProtNLM"/>
    </source>
</evidence>
<sequence>KTSASRCSQPRFSFFPFEGYDNLCIYNLTQHYLIPTEKLLSLACDSFFISFARPHKAVGSQTINRWLQSSLEEYGVRSNFFVSHSTRYASTAQATKKGVSVDIIKRTAGWSEQSRVFVTFCNHQI</sequence>
<dbReference type="OMA" id="AHILEHY"/>
<organism evidence="2">
    <name type="scientific">Harpegnathos saltator</name>
    <name type="common">Jerdon's jumping ant</name>
    <dbReference type="NCBI Taxonomy" id="610380"/>
    <lineage>
        <taxon>Eukaryota</taxon>
        <taxon>Metazoa</taxon>
        <taxon>Ecdysozoa</taxon>
        <taxon>Arthropoda</taxon>
        <taxon>Hexapoda</taxon>
        <taxon>Insecta</taxon>
        <taxon>Pterygota</taxon>
        <taxon>Neoptera</taxon>
        <taxon>Endopterygota</taxon>
        <taxon>Hymenoptera</taxon>
        <taxon>Apocrita</taxon>
        <taxon>Aculeata</taxon>
        <taxon>Formicoidea</taxon>
        <taxon>Formicidae</taxon>
        <taxon>Ponerinae</taxon>
        <taxon>Ponerini</taxon>
        <taxon>Harpegnathos</taxon>
    </lineage>
</organism>
<protein>
    <recommendedName>
        <fullName evidence="3">Tyr recombinase domain-containing protein</fullName>
    </recommendedName>
</protein>
<dbReference type="EMBL" id="GL448325">
    <property type="protein sequence ID" value="EFN84735.1"/>
    <property type="molecule type" value="Genomic_DNA"/>
</dbReference>
<dbReference type="PANTHER" id="PTHR35617:SF3">
    <property type="entry name" value="CORE-BINDING (CB) DOMAIN-CONTAINING PROTEIN"/>
    <property type="match status" value="1"/>
</dbReference>
<dbReference type="InParanoid" id="E2BHU5"/>
<dbReference type="SUPFAM" id="SSF56349">
    <property type="entry name" value="DNA breaking-rejoining enzymes"/>
    <property type="match status" value="1"/>
</dbReference>
<evidence type="ECO:0000313" key="2">
    <source>
        <dbReference type="Proteomes" id="UP000008237"/>
    </source>
</evidence>
<evidence type="ECO:0000313" key="1">
    <source>
        <dbReference type="EMBL" id="EFN84735.1"/>
    </source>
</evidence>
<dbReference type="AlphaFoldDB" id="E2BHU5"/>
<keyword evidence="2" id="KW-1185">Reference proteome</keyword>
<dbReference type="PANTHER" id="PTHR35617">
    <property type="entry name" value="PHAGE_INTEGRASE DOMAIN-CONTAINING PROTEIN"/>
    <property type="match status" value="1"/>
</dbReference>
<accession>E2BHU5</accession>
<dbReference type="GO" id="GO:0003677">
    <property type="term" value="F:DNA binding"/>
    <property type="evidence" value="ECO:0007669"/>
    <property type="project" value="InterPro"/>
</dbReference>
<proteinExistence type="predicted"/>
<feature type="non-terminal residue" evidence="1">
    <location>
        <position position="1"/>
    </location>
</feature>
<feature type="non-terminal residue" evidence="1">
    <location>
        <position position="125"/>
    </location>
</feature>
<dbReference type="OrthoDB" id="7699712at2759"/>
<dbReference type="InterPro" id="IPR011010">
    <property type="entry name" value="DNA_brk_join_enz"/>
</dbReference>
<reference evidence="1 2" key="1">
    <citation type="journal article" date="2010" name="Science">
        <title>Genomic comparison of the ants Camponotus floridanus and Harpegnathos saltator.</title>
        <authorList>
            <person name="Bonasio R."/>
            <person name="Zhang G."/>
            <person name="Ye C."/>
            <person name="Mutti N.S."/>
            <person name="Fang X."/>
            <person name="Qin N."/>
            <person name="Donahue G."/>
            <person name="Yang P."/>
            <person name="Li Q."/>
            <person name="Li C."/>
            <person name="Zhang P."/>
            <person name="Huang Z."/>
            <person name="Berger S.L."/>
            <person name="Reinberg D."/>
            <person name="Wang J."/>
            <person name="Liebig J."/>
        </authorList>
    </citation>
    <scope>NUCLEOTIDE SEQUENCE [LARGE SCALE GENOMIC DNA]</scope>
    <source>
        <strain evidence="1 2">R22 G/1</strain>
    </source>
</reference>
<dbReference type="Proteomes" id="UP000008237">
    <property type="component" value="Unassembled WGS sequence"/>
</dbReference>